<feature type="compositionally biased region" description="Basic and acidic residues" evidence="7">
    <location>
        <begin position="83"/>
        <end position="93"/>
    </location>
</feature>
<comment type="caution">
    <text evidence="9">The sequence shown here is derived from an EMBL/GenBank/DDBJ whole genome shotgun (WGS) entry which is preliminary data.</text>
</comment>
<evidence type="ECO:0000256" key="3">
    <source>
        <dbReference type="ARBA" id="ARBA00022816"/>
    </source>
</evidence>
<dbReference type="PANTHER" id="PTHR19965:SF82">
    <property type="entry name" value="THO COMPLEX SUBUNIT 4"/>
    <property type="match status" value="1"/>
</dbReference>
<evidence type="ECO:0000256" key="4">
    <source>
        <dbReference type="ARBA" id="ARBA00022884"/>
    </source>
</evidence>
<feature type="compositionally biased region" description="Low complexity" evidence="7">
    <location>
        <begin position="57"/>
        <end position="73"/>
    </location>
</feature>
<protein>
    <recommendedName>
        <fullName evidence="8">RRM domain-containing protein</fullName>
    </recommendedName>
</protein>
<evidence type="ECO:0000256" key="6">
    <source>
        <dbReference type="PROSITE-ProRule" id="PRU00176"/>
    </source>
</evidence>
<name>A0A553PSC6_TIGCA</name>
<feature type="domain" description="RRM" evidence="8">
    <location>
        <begin position="104"/>
        <end position="181"/>
    </location>
</feature>
<dbReference type="Proteomes" id="UP000318571">
    <property type="component" value="Chromosome 12"/>
</dbReference>
<accession>A0A553PSC6</accession>
<dbReference type="GO" id="GO:0005634">
    <property type="term" value="C:nucleus"/>
    <property type="evidence" value="ECO:0007669"/>
    <property type="project" value="UniProtKB-SubCell"/>
</dbReference>
<dbReference type="GO" id="GO:0003729">
    <property type="term" value="F:mRNA binding"/>
    <property type="evidence" value="ECO:0007669"/>
    <property type="project" value="TreeGrafter"/>
</dbReference>
<evidence type="ECO:0000313" key="10">
    <source>
        <dbReference type="Proteomes" id="UP000318571"/>
    </source>
</evidence>
<dbReference type="SMART" id="SM00360">
    <property type="entry name" value="RRM"/>
    <property type="match status" value="1"/>
</dbReference>
<dbReference type="PROSITE" id="PS50102">
    <property type="entry name" value="RRM"/>
    <property type="match status" value="1"/>
</dbReference>
<dbReference type="Pfam" id="PF00076">
    <property type="entry name" value="RRM_1"/>
    <property type="match status" value="1"/>
</dbReference>
<dbReference type="InterPro" id="IPR012677">
    <property type="entry name" value="Nucleotide-bd_a/b_plait_sf"/>
</dbReference>
<keyword evidence="3" id="KW-0509">mRNA transport</keyword>
<evidence type="ECO:0000313" key="9">
    <source>
        <dbReference type="EMBL" id="TRY80584.1"/>
    </source>
</evidence>
<dbReference type="CDD" id="cd12680">
    <property type="entry name" value="RRM_THOC4"/>
    <property type="match status" value="1"/>
</dbReference>
<evidence type="ECO:0000259" key="8">
    <source>
        <dbReference type="PROSITE" id="PS50102"/>
    </source>
</evidence>
<dbReference type="InterPro" id="IPR025715">
    <property type="entry name" value="FoP_C"/>
</dbReference>
<feature type="compositionally biased region" description="Basic and acidic residues" evidence="7">
    <location>
        <begin position="1"/>
        <end position="14"/>
    </location>
</feature>
<feature type="compositionally biased region" description="Basic residues" evidence="7">
    <location>
        <begin position="238"/>
        <end position="247"/>
    </location>
</feature>
<gene>
    <name evidence="9" type="ORF">TCAL_11634</name>
</gene>
<dbReference type="SUPFAM" id="SSF54928">
    <property type="entry name" value="RNA-binding domain, RBD"/>
    <property type="match status" value="1"/>
</dbReference>
<keyword evidence="5" id="KW-0539">Nucleus</keyword>
<keyword evidence="10" id="KW-1185">Reference proteome</keyword>
<proteinExistence type="predicted"/>
<dbReference type="InterPro" id="IPR035979">
    <property type="entry name" value="RBD_domain_sf"/>
</dbReference>
<feature type="compositionally biased region" description="Gly residues" evidence="7">
    <location>
        <begin position="20"/>
        <end position="56"/>
    </location>
</feature>
<comment type="subcellular location">
    <subcellularLocation>
        <location evidence="1">Nucleus</location>
    </subcellularLocation>
</comment>
<dbReference type="Gene3D" id="3.30.70.330">
    <property type="match status" value="1"/>
</dbReference>
<reference evidence="9 10" key="1">
    <citation type="journal article" date="2018" name="Nat. Ecol. Evol.">
        <title>Genomic signatures of mitonuclear coevolution across populations of Tigriopus californicus.</title>
        <authorList>
            <person name="Barreto F.S."/>
            <person name="Watson E.T."/>
            <person name="Lima T.G."/>
            <person name="Willett C.S."/>
            <person name="Edmands S."/>
            <person name="Li W."/>
            <person name="Burton R.S."/>
        </authorList>
    </citation>
    <scope>NUCLEOTIDE SEQUENCE [LARGE SCALE GENOMIC DNA]</scope>
    <source>
        <strain evidence="9 10">San Diego</strain>
    </source>
</reference>
<dbReference type="EMBL" id="VCGU01000001">
    <property type="protein sequence ID" value="TRY80584.1"/>
    <property type="molecule type" value="Genomic_DNA"/>
</dbReference>
<feature type="compositionally biased region" description="Gly residues" evidence="7">
    <location>
        <begin position="226"/>
        <end position="237"/>
    </location>
</feature>
<keyword evidence="2" id="KW-0813">Transport</keyword>
<feature type="region of interest" description="Disordered" evidence="7">
    <location>
        <begin position="1"/>
        <end position="101"/>
    </location>
</feature>
<sequence>MTDKIDMSLDDIIKKNKPARGGGRGGASGRSRGGGAAGRGSRGGAPRRGGRGGAAVGGARRSAGGAGGRAASRPYTRGNADGSWKHDLFDGPRRGGVATSSGPAKLIVSNLEFGVSDSDIQELFSEFGHLKQAAVHYDRSGRSLGTADVVFDRKADAIKAMKQYNGVPLDGRAMSIQLVGSSAEVSNGSPRRSMGGAPTRRIRGTDRRRSGGGAGGRVEKPKRGAGRGGAGKAAGGRGAKRGGRGGAKKTPTPTAEDLDKELDSYLKAR</sequence>
<feature type="compositionally biased region" description="Polar residues" evidence="7">
    <location>
        <begin position="181"/>
        <end position="190"/>
    </location>
</feature>
<dbReference type="InterPro" id="IPR051229">
    <property type="entry name" value="ALYREF_mRNA_export"/>
</dbReference>
<evidence type="ECO:0000256" key="1">
    <source>
        <dbReference type="ARBA" id="ARBA00004123"/>
    </source>
</evidence>
<feature type="region of interest" description="Disordered" evidence="7">
    <location>
        <begin position="181"/>
        <end position="269"/>
    </location>
</feature>
<dbReference type="InterPro" id="IPR000504">
    <property type="entry name" value="RRM_dom"/>
</dbReference>
<keyword evidence="4 6" id="KW-0694">RNA-binding</keyword>
<dbReference type="OMA" id="NEFGPIK"/>
<evidence type="ECO:0000256" key="2">
    <source>
        <dbReference type="ARBA" id="ARBA00022448"/>
    </source>
</evidence>
<evidence type="ECO:0000256" key="7">
    <source>
        <dbReference type="SAM" id="MobiDB-lite"/>
    </source>
</evidence>
<dbReference type="STRING" id="6832.A0A553PSC6"/>
<dbReference type="PANTHER" id="PTHR19965">
    <property type="entry name" value="RNA AND EXPORT FACTOR BINDING PROTEIN"/>
    <property type="match status" value="1"/>
</dbReference>
<evidence type="ECO:0000256" key="5">
    <source>
        <dbReference type="ARBA" id="ARBA00023242"/>
    </source>
</evidence>
<dbReference type="FunFam" id="3.30.70.330:FF:000273">
    <property type="entry name" value="THO complex subunit 4"/>
    <property type="match status" value="1"/>
</dbReference>
<dbReference type="GO" id="GO:0006406">
    <property type="term" value="P:mRNA export from nucleus"/>
    <property type="evidence" value="ECO:0007669"/>
    <property type="project" value="TreeGrafter"/>
</dbReference>
<organism evidence="9 10">
    <name type="scientific">Tigriopus californicus</name>
    <name type="common">Marine copepod</name>
    <dbReference type="NCBI Taxonomy" id="6832"/>
    <lineage>
        <taxon>Eukaryota</taxon>
        <taxon>Metazoa</taxon>
        <taxon>Ecdysozoa</taxon>
        <taxon>Arthropoda</taxon>
        <taxon>Crustacea</taxon>
        <taxon>Multicrustacea</taxon>
        <taxon>Hexanauplia</taxon>
        <taxon>Copepoda</taxon>
        <taxon>Harpacticoida</taxon>
        <taxon>Harpacticidae</taxon>
        <taxon>Tigriopus</taxon>
    </lineage>
</organism>
<dbReference type="SMART" id="SM01218">
    <property type="entry name" value="FoP_duplication"/>
    <property type="match status" value="1"/>
</dbReference>
<dbReference type="AlphaFoldDB" id="A0A553PSC6"/>